<evidence type="ECO:0000313" key="4">
    <source>
        <dbReference type="Proteomes" id="UP000597444"/>
    </source>
</evidence>
<dbReference type="EMBL" id="BNJK01000001">
    <property type="protein sequence ID" value="GHO94842.1"/>
    <property type="molecule type" value="Genomic_DNA"/>
</dbReference>
<gene>
    <name evidence="3" type="ORF">KSF_048900</name>
</gene>
<feature type="transmembrane region" description="Helical" evidence="2">
    <location>
        <begin position="47"/>
        <end position="69"/>
    </location>
</feature>
<dbReference type="Pfam" id="PF04341">
    <property type="entry name" value="DUF485"/>
    <property type="match status" value="1"/>
</dbReference>
<protein>
    <recommendedName>
        <fullName evidence="5">DUF485 domain-containing protein</fullName>
    </recommendedName>
</protein>
<comment type="caution">
    <text evidence="3">The sequence shown here is derived from an EMBL/GenBank/DDBJ whole genome shotgun (WGS) entry which is preliminary data.</text>
</comment>
<dbReference type="InterPro" id="IPR007436">
    <property type="entry name" value="DUF485"/>
</dbReference>
<evidence type="ECO:0000256" key="1">
    <source>
        <dbReference type="SAM" id="MobiDB-lite"/>
    </source>
</evidence>
<name>A0A8J3IPZ4_9CHLR</name>
<keyword evidence="2" id="KW-0472">Membrane</keyword>
<dbReference type="AlphaFoldDB" id="A0A8J3IPZ4"/>
<dbReference type="PANTHER" id="PTHR38441">
    <property type="entry name" value="INTEGRAL MEMBRANE PROTEIN-RELATED"/>
    <property type="match status" value="1"/>
</dbReference>
<dbReference type="RefSeq" id="WP_220205554.1">
    <property type="nucleotide sequence ID" value="NZ_BNJK01000001.1"/>
</dbReference>
<accession>A0A8J3IPZ4</accession>
<sequence>MSDLAAPGEDRRSIPSSPVSGQTEDVNWQAIESNSDFRELIREKRNFIIPATIFFLVYYFGFLILVGYFPDVVDVNVIGNINIAYLFALSQFIMAWIVMALYVRRAGTFDRLAHNILTRVKGEKK</sequence>
<keyword evidence="4" id="KW-1185">Reference proteome</keyword>
<reference evidence="3" key="1">
    <citation type="submission" date="2020-10" db="EMBL/GenBank/DDBJ databases">
        <title>Taxonomic study of unclassified bacteria belonging to the class Ktedonobacteria.</title>
        <authorList>
            <person name="Yabe S."/>
            <person name="Wang C.M."/>
            <person name="Zheng Y."/>
            <person name="Sakai Y."/>
            <person name="Cavaletti L."/>
            <person name="Monciardini P."/>
            <person name="Donadio S."/>
        </authorList>
    </citation>
    <scope>NUCLEOTIDE SEQUENCE</scope>
    <source>
        <strain evidence="3">ID150040</strain>
    </source>
</reference>
<feature type="transmembrane region" description="Helical" evidence="2">
    <location>
        <begin position="81"/>
        <end position="103"/>
    </location>
</feature>
<keyword evidence="2" id="KW-1133">Transmembrane helix</keyword>
<organism evidence="3 4">
    <name type="scientific">Reticulibacter mediterranei</name>
    <dbReference type="NCBI Taxonomy" id="2778369"/>
    <lineage>
        <taxon>Bacteria</taxon>
        <taxon>Bacillati</taxon>
        <taxon>Chloroflexota</taxon>
        <taxon>Ktedonobacteria</taxon>
        <taxon>Ktedonobacterales</taxon>
        <taxon>Reticulibacteraceae</taxon>
        <taxon>Reticulibacter</taxon>
    </lineage>
</organism>
<dbReference type="Proteomes" id="UP000597444">
    <property type="component" value="Unassembled WGS sequence"/>
</dbReference>
<feature type="compositionally biased region" description="Polar residues" evidence="1">
    <location>
        <begin position="14"/>
        <end position="23"/>
    </location>
</feature>
<feature type="region of interest" description="Disordered" evidence="1">
    <location>
        <begin position="1"/>
        <end position="23"/>
    </location>
</feature>
<dbReference type="PANTHER" id="PTHR38441:SF1">
    <property type="entry name" value="MEMBRANE PROTEIN"/>
    <property type="match status" value="1"/>
</dbReference>
<evidence type="ECO:0008006" key="5">
    <source>
        <dbReference type="Google" id="ProtNLM"/>
    </source>
</evidence>
<evidence type="ECO:0000313" key="3">
    <source>
        <dbReference type="EMBL" id="GHO94842.1"/>
    </source>
</evidence>
<keyword evidence="2" id="KW-0812">Transmembrane</keyword>
<evidence type="ECO:0000256" key="2">
    <source>
        <dbReference type="SAM" id="Phobius"/>
    </source>
</evidence>
<proteinExistence type="predicted"/>